<dbReference type="RefSeq" id="WP_157732211.1">
    <property type="nucleotide sequence ID" value="NZ_CP018477.1"/>
</dbReference>
<protein>
    <submittedName>
        <fullName evidence="3">Transporter</fullName>
    </submittedName>
</protein>
<evidence type="ECO:0000313" key="3">
    <source>
        <dbReference type="EMBL" id="ASV76962.1"/>
    </source>
</evidence>
<dbReference type="KEGG" id="ttf:THTE_4361"/>
<accession>A0A286RLX6</accession>
<dbReference type="InterPro" id="IPR007462">
    <property type="entry name" value="COV1-like"/>
</dbReference>
<keyword evidence="2" id="KW-0812">Transmembrane</keyword>
<dbReference type="OrthoDB" id="9780267at2"/>
<sequence length="325" mass="36171">MSHDDTNPLPDIEARQPRPELNVEQFLPKKRPPGPLDPFWKAVWRGAATVLPPLLTVVIIIWVAATIDAYIFSPLKKGIQNAIFVATADIRSAQSLPPSLRNDAREVVVNGKTFVRMRGGKYIPKEVIEYLREQVGEEEIPPQAVDAYQLYIELRYLKPHLVLPFLIALLILVLYLLGKFVTARMGRLVWSQFEALFVSLPFVRSVYGAVKQVSDFLLAQRSMEFSRVVAVEWPRRGIWSIGLVTSESFDQLRKKTGRVILTVFIPTSPAPMTGFTVNVPEEDTVDLGISIDQAIQFIVSCGVVVPPPSSSQSVDLAAASAAHNE</sequence>
<keyword evidence="2" id="KW-0472">Membrane</keyword>
<dbReference type="EMBL" id="CP018477">
    <property type="protein sequence ID" value="ASV76962.1"/>
    <property type="molecule type" value="Genomic_DNA"/>
</dbReference>
<keyword evidence="2" id="KW-1133">Transmembrane helix</keyword>
<gene>
    <name evidence="3" type="ORF">THTE_4361</name>
</gene>
<dbReference type="PANTHER" id="PTHR31876">
    <property type="entry name" value="COV-LIKE PROTEIN 1"/>
    <property type="match status" value="1"/>
</dbReference>
<feature type="region of interest" description="Disordered" evidence="1">
    <location>
        <begin position="1"/>
        <end position="29"/>
    </location>
</feature>
<feature type="transmembrane region" description="Helical" evidence="2">
    <location>
        <begin position="161"/>
        <end position="178"/>
    </location>
</feature>
<evidence type="ECO:0000313" key="4">
    <source>
        <dbReference type="Proteomes" id="UP000215086"/>
    </source>
</evidence>
<dbReference type="Pfam" id="PF04367">
    <property type="entry name" value="DUF502"/>
    <property type="match status" value="1"/>
</dbReference>
<feature type="compositionally biased region" description="Basic and acidic residues" evidence="1">
    <location>
        <begin position="1"/>
        <end position="18"/>
    </location>
</feature>
<reference evidence="3 4" key="1">
    <citation type="journal article" name="Front. Microbiol.">
        <title>Sugar Metabolism of the First Thermophilic Planctomycete Thermogutta terrifontis: Comparative Genomic and Transcriptomic Approaches.</title>
        <authorList>
            <person name="Elcheninov A.G."/>
            <person name="Menzel P."/>
            <person name="Gudbergsdottir S.R."/>
            <person name="Slesarev A.I."/>
            <person name="Kadnikov V.V."/>
            <person name="Krogh A."/>
            <person name="Bonch-Osmolovskaya E.A."/>
            <person name="Peng X."/>
            <person name="Kublanov I.V."/>
        </authorList>
    </citation>
    <scope>NUCLEOTIDE SEQUENCE [LARGE SCALE GENOMIC DNA]</scope>
    <source>
        <strain evidence="3 4">R1</strain>
    </source>
</reference>
<dbReference type="PANTHER" id="PTHR31876:SF26">
    <property type="entry name" value="PROTEIN LIKE COV 2"/>
    <property type="match status" value="1"/>
</dbReference>
<dbReference type="Proteomes" id="UP000215086">
    <property type="component" value="Chromosome"/>
</dbReference>
<name>A0A286RLX6_9BACT</name>
<evidence type="ECO:0000256" key="2">
    <source>
        <dbReference type="SAM" id="Phobius"/>
    </source>
</evidence>
<evidence type="ECO:0000256" key="1">
    <source>
        <dbReference type="SAM" id="MobiDB-lite"/>
    </source>
</evidence>
<proteinExistence type="predicted"/>
<feature type="transmembrane region" description="Helical" evidence="2">
    <location>
        <begin position="50"/>
        <end position="72"/>
    </location>
</feature>
<organism evidence="3 4">
    <name type="scientific">Thermogutta terrifontis</name>
    <dbReference type="NCBI Taxonomy" id="1331910"/>
    <lineage>
        <taxon>Bacteria</taxon>
        <taxon>Pseudomonadati</taxon>
        <taxon>Planctomycetota</taxon>
        <taxon>Planctomycetia</taxon>
        <taxon>Pirellulales</taxon>
        <taxon>Thermoguttaceae</taxon>
        <taxon>Thermogutta</taxon>
    </lineage>
</organism>
<keyword evidence="4" id="KW-1185">Reference proteome</keyword>
<dbReference type="AlphaFoldDB" id="A0A286RLX6"/>